<dbReference type="EMBL" id="BGZK01002481">
    <property type="protein sequence ID" value="GBP94250.1"/>
    <property type="molecule type" value="Genomic_DNA"/>
</dbReference>
<gene>
    <name evidence="2" type="ORF">EVAR_99445_1</name>
</gene>
<accession>A0A4C2A216</accession>
<comment type="caution">
    <text evidence="2">The sequence shown here is derived from an EMBL/GenBank/DDBJ whole genome shotgun (WGS) entry which is preliminary data.</text>
</comment>
<keyword evidence="3" id="KW-1185">Reference proteome</keyword>
<protein>
    <submittedName>
        <fullName evidence="2">Uncharacterized protein</fullName>
    </submittedName>
</protein>
<dbReference type="Proteomes" id="UP000299102">
    <property type="component" value="Unassembled WGS sequence"/>
</dbReference>
<name>A0A4C2A216_EUMVA</name>
<evidence type="ECO:0000313" key="3">
    <source>
        <dbReference type="Proteomes" id="UP000299102"/>
    </source>
</evidence>
<evidence type="ECO:0000256" key="1">
    <source>
        <dbReference type="SAM" id="MobiDB-lite"/>
    </source>
</evidence>
<reference evidence="2 3" key="1">
    <citation type="journal article" date="2019" name="Commun. Biol.">
        <title>The bagworm genome reveals a unique fibroin gene that provides high tensile strength.</title>
        <authorList>
            <person name="Kono N."/>
            <person name="Nakamura H."/>
            <person name="Ohtoshi R."/>
            <person name="Tomita M."/>
            <person name="Numata K."/>
            <person name="Arakawa K."/>
        </authorList>
    </citation>
    <scope>NUCLEOTIDE SEQUENCE [LARGE SCALE GENOMIC DNA]</scope>
</reference>
<evidence type="ECO:0000313" key="2">
    <source>
        <dbReference type="EMBL" id="GBP94250.1"/>
    </source>
</evidence>
<organism evidence="2 3">
    <name type="scientific">Eumeta variegata</name>
    <name type="common">Bagworm moth</name>
    <name type="synonym">Eumeta japonica</name>
    <dbReference type="NCBI Taxonomy" id="151549"/>
    <lineage>
        <taxon>Eukaryota</taxon>
        <taxon>Metazoa</taxon>
        <taxon>Ecdysozoa</taxon>
        <taxon>Arthropoda</taxon>
        <taxon>Hexapoda</taxon>
        <taxon>Insecta</taxon>
        <taxon>Pterygota</taxon>
        <taxon>Neoptera</taxon>
        <taxon>Endopterygota</taxon>
        <taxon>Lepidoptera</taxon>
        <taxon>Glossata</taxon>
        <taxon>Ditrysia</taxon>
        <taxon>Tineoidea</taxon>
        <taxon>Psychidae</taxon>
        <taxon>Oiketicinae</taxon>
        <taxon>Eumeta</taxon>
    </lineage>
</organism>
<dbReference type="AlphaFoldDB" id="A0A4C2A216"/>
<feature type="region of interest" description="Disordered" evidence="1">
    <location>
        <begin position="28"/>
        <end position="57"/>
    </location>
</feature>
<proteinExistence type="predicted"/>
<sequence>MRISRIPRSGDRYRSISVGNYLMSKQFAGRSGGRGRRRHGAVGAAAPQPTATIRDARFNSKLRPRPPEVEQTDWVYTCPAVCYDSGRRDETPPAYLTSVRQTDEI</sequence>